<dbReference type="RefSeq" id="WP_285578057.1">
    <property type="nucleotide sequence ID" value="NZ_BSDE01000010.1"/>
</dbReference>
<feature type="domain" description="Peptidase M16 N-terminal" evidence="3">
    <location>
        <begin position="490"/>
        <end position="588"/>
    </location>
</feature>
<proteinExistence type="inferred from homology"/>
<dbReference type="SUPFAM" id="SSF63411">
    <property type="entry name" value="LuxS/MPP-like metallohydrolase"/>
    <property type="match status" value="4"/>
</dbReference>
<keyword evidence="6" id="KW-1185">Reference proteome</keyword>
<name>A0ABQ5QKF2_9BACT</name>
<dbReference type="PANTHER" id="PTHR11851:SF49">
    <property type="entry name" value="MITOCHONDRIAL-PROCESSING PEPTIDASE SUBUNIT ALPHA"/>
    <property type="match status" value="1"/>
</dbReference>
<gene>
    <name evidence="5" type="ORF">GETHLI_35650</name>
</gene>
<evidence type="ECO:0000313" key="5">
    <source>
        <dbReference type="EMBL" id="GLH75062.1"/>
    </source>
</evidence>
<dbReference type="Gene3D" id="3.30.830.10">
    <property type="entry name" value="Metalloenzyme, LuxS/M16 peptidase-like"/>
    <property type="match status" value="4"/>
</dbReference>
<dbReference type="Pfam" id="PF05193">
    <property type="entry name" value="Peptidase_M16_C"/>
    <property type="match status" value="2"/>
</dbReference>
<evidence type="ECO:0000259" key="3">
    <source>
        <dbReference type="Pfam" id="PF00675"/>
    </source>
</evidence>
<keyword evidence="2" id="KW-0732">Signal</keyword>
<comment type="caution">
    <text evidence="5">The sequence shown here is derived from an EMBL/GenBank/DDBJ whole genome shotgun (WGS) entry which is preliminary data.</text>
</comment>
<evidence type="ECO:0000256" key="1">
    <source>
        <dbReference type="ARBA" id="ARBA00007261"/>
    </source>
</evidence>
<dbReference type="PANTHER" id="PTHR11851">
    <property type="entry name" value="METALLOPROTEASE"/>
    <property type="match status" value="1"/>
</dbReference>
<comment type="similarity">
    <text evidence="1">Belongs to the peptidase M16 family.</text>
</comment>
<accession>A0ABQ5QKF2</accession>
<sequence>MRRFILAALPAMLVAAPAPAPAAPKRAIKVAFPFKIHQKSWPNGLKAVVIPTGMPNLVSLQIPVSTGSRNEVEAGKSGFAHFFEHMMFRGTPTVKPEQWNAQLQKSGASQNAFTSDDLTNYHTLVAKEDLETWIRFEADRFQHLTYSEGDFKTESRAVLGEYNKNAANPLGKLFEVQRDAAFTTHTYKHTTMGFLKDIEDMPNQYAYSKQFFQRWYKPENITIILAGDVTPEQGFALVEKYFGAWKRGTAKPPVIPAEPEAKAPVTAHVAWETPTLPWMTVAFHTPAHFSTRDKASSALDFAAEELFGERSELYQRLVVKEQKVDQLFTNGGDSKDPDLFTIGARLKNPSDMAYVRDLIIEACAKGRALPFSATKLEEAKTEARLGFQRRLDSTNAVASLVARLTSYERDPEAVNKVMALQEAVTVDDLAAIAKATFRDQARVITTLAHGPLPEDLKAPFQGVEARAAKLAELPELPLLEEANAASPLINVRASFRVGSIHDPKGKEGLAQLAASMITEAATQLRSLPELTKAYGATGGRLAAQVDKERTTFTLNVPKLKAAEALELMLEQILQAGFKAEDFSRLKTQQLNALKVGLKGNNDEELGKVALEARMYVGPYATPVLGTEGGLAAITLEDVQAFARAFYTRKRVFLGLGGGFEAAHKAALLRGLGRLPDTDAPKVMVNEAEHQDRSHLQIVVKDTRATAISFGLPLRERNDKGELLDARVNRAHPDFPALWIATSHLGQHRNSTGVLYQRLREVRGLNYGDYAYLEAFPNGMFQFQPSPGVARTYNHWQVWIRPVPPAAGAFAIKGALFEMDKLIKQGLSEAEFQAARTFLVRFMDHLTDTGAKRLGHDMDDAAFGLGPYADTMKARLLKVSREDVNRVIRKYLRTSALDLVVVTKDAEAFKRDLLAEASPVPVYTAPKPELAAEDEAIRRLKLDLDPKDITVTPVEELFK</sequence>
<dbReference type="InterPro" id="IPR011765">
    <property type="entry name" value="Pept_M16_N"/>
</dbReference>
<evidence type="ECO:0008006" key="7">
    <source>
        <dbReference type="Google" id="ProtNLM"/>
    </source>
</evidence>
<dbReference type="InterPro" id="IPR050361">
    <property type="entry name" value="MPP/UQCRC_Complex"/>
</dbReference>
<feature type="signal peptide" evidence="2">
    <location>
        <begin position="1"/>
        <end position="22"/>
    </location>
</feature>
<dbReference type="InterPro" id="IPR011249">
    <property type="entry name" value="Metalloenz_LuxS/M16"/>
</dbReference>
<protein>
    <recommendedName>
        <fullName evidence="7">Insulinase family protein</fullName>
    </recommendedName>
</protein>
<organism evidence="5 6">
    <name type="scientific">Geothrix limicola</name>
    <dbReference type="NCBI Taxonomy" id="2927978"/>
    <lineage>
        <taxon>Bacteria</taxon>
        <taxon>Pseudomonadati</taxon>
        <taxon>Acidobacteriota</taxon>
        <taxon>Holophagae</taxon>
        <taxon>Holophagales</taxon>
        <taxon>Holophagaceae</taxon>
        <taxon>Geothrix</taxon>
    </lineage>
</organism>
<evidence type="ECO:0000256" key="2">
    <source>
        <dbReference type="SAM" id="SignalP"/>
    </source>
</evidence>
<reference evidence="5 6" key="1">
    <citation type="journal article" date="2023" name="Antonie Van Leeuwenhoek">
        <title>Mesoterricola silvestris gen. nov., sp. nov., Mesoterricola sediminis sp. nov., Geothrix oryzae sp. nov., Geothrix edaphica sp. nov., Geothrix rubra sp. nov., and Geothrix limicola sp. nov., six novel members of Acidobacteriota isolated from soils.</title>
        <authorList>
            <person name="Itoh H."/>
            <person name="Sugisawa Y."/>
            <person name="Mise K."/>
            <person name="Xu Z."/>
            <person name="Kuniyasu M."/>
            <person name="Ushijima N."/>
            <person name="Kawano K."/>
            <person name="Kobayashi E."/>
            <person name="Shiratori Y."/>
            <person name="Masuda Y."/>
            <person name="Senoo K."/>
        </authorList>
    </citation>
    <scope>NUCLEOTIDE SEQUENCE [LARGE SCALE GENOMIC DNA]</scope>
    <source>
        <strain evidence="5 6">Red804</strain>
    </source>
</reference>
<evidence type="ECO:0000313" key="6">
    <source>
        <dbReference type="Proteomes" id="UP001165069"/>
    </source>
</evidence>
<feature type="domain" description="Peptidase M16 N-terminal" evidence="3">
    <location>
        <begin position="58"/>
        <end position="192"/>
    </location>
</feature>
<dbReference type="Pfam" id="PF00675">
    <property type="entry name" value="Peptidase_M16"/>
    <property type="match status" value="2"/>
</dbReference>
<feature type="domain" description="Peptidase M16 C-terminal" evidence="4">
    <location>
        <begin position="209"/>
        <end position="381"/>
    </location>
</feature>
<dbReference type="EMBL" id="BSDE01000010">
    <property type="protein sequence ID" value="GLH75062.1"/>
    <property type="molecule type" value="Genomic_DNA"/>
</dbReference>
<feature type="chain" id="PRO_5047360999" description="Insulinase family protein" evidence="2">
    <location>
        <begin position="23"/>
        <end position="958"/>
    </location>
</feature>
<evidence type="ECO:0000259" key="4">
    <source>
        <dbReference type="Pfam" id="PF05193"/>
    </source>
</evidence>
<dbReference type="Proteomes" id="UP001165069">
    <property type="component" value="Unassembled WGS sequence"/>
</dbReference>
<dbReference type="InterPro" id="IPR007863">
    <property type="entry name" value="Peptidase_M16_C"/>
</dbReference>
<feature type="domain" description="Peptidase M16 C-terminal" evidence="4">
    <location>
        <begin position="633"/>
        <end position="836"/>
    </location>
</feature>